<proteinExistence type="predicted"/>
<dbReference type="CDD" id="cd22089">
    <property type="entry name" value="F-box_FBXO9"/>
    <property type="match status" value="1"/>
</dbReference>
<dbReference type="GeneID" id="117650994"/>
<evidence type="ECO:0000259" key="9">
    <source>
        <dbReference type="Pfam" id="PF19270"/>
    </source>
</evidence>
<dbReference type="OrthoDB" id="2117972at2759"/>
<feature type="region of interest" description="Disordered" evidence="8">
    <location>
        <begin position="363"/>
        <end position="386"/>
    </location>
</feature>
<dbReference type="FunCoup" id="A0A6P8ZYS3">
    <property type="interactions" value="335"/>
</dbReference>
<dbReference type="GO" id="GO:0005737">
    <property type="term" value="C:cytoplasm"/>
    <property type="evidence" value="ECO:0007669"/>
    <property type="project" value="UniProtKB-SubCell"/>
</dbReference>
<evidence type="ECO:0000256" key="6">
    <source>
        <dbReference type="ARBA" id="ARBA00022803"/>
    </source>
</evidence>
<comment type="pathway">
    <text evidence="2">Protein modification; protein ubiquitination.</text>
</comment>
<reference evidence="11" key="1">
    <citation type="submission" date="2025-08" db="UniProtKB">
        <authorList>
            <consortium name="RefSeq"/>
        </authorList>
    </citation>
    <scope>IDENTIFICATION</scope>
    <source>
        <tissue evidence="11">Total insect</tissue>
    </source>
</reference>
<comment type="subcellular location">
    <subcellularLocation>
        <location evidence="1">Cytoplasm</location>
    </subcellularLocation>
</comment>
<evidence type="ECO:0000256" key="2">
    <source>
        <dbReference type="ARBA" id="ARBA00004906"/>
    </source>
</evidence>
<dbReference type="PROSITE" id="PS50005">
    <property type="entry name" value="TPR"/>
    <property type="match status" value="1"/>
</dbReference>
<sequence length="458" mass="53202">MFSKRRVCSSGSGNNSMDDRHQGMGDGLEGEEQDQPEPSSSPSHESEALDNLSSFREQWHKELKSGPEQVPHHQAPRRDNSQKLEDLEETVEEKARSMFLKGVQHEQDGKLYEAVKFYRQAVQLVPDIEFRLYEASKARAQQAQPVEVNLESLSLEETAAEPASVDEEDDMMIRLQRLYMKNPIICQPDQPINGAHISSLPMEIILYIMKWVVSSEMDLRVLEQSCSAVSRGFYLAARDPEIWRLACIRIWGVHCGGLSNFDSWRQMYIQRPHIHFHGCYISKTSYLRAGENSFQDQFYQPWHVVEYFRYLRFFSEGSVLMLTTPDDPSISLKELKHRQPRNSSVLHGHFRLHDDHVIIVLKRQADKTSGNNNKNRSKKRRDSTLWSEPSEQTFHLELQITSSRSHHHSQLQWQQYSIVTRRGATESTTNFDLIGGRFRPFHFSRVKSYTTESENVFQ</sequence>
<dbReference type="PANTHER" id="PTHR12874">
    <property type="entry name" value="F-BOX ONLY PROTEIN 48-RELATED"/>
    <property type="match status" value="1"/>
</dbReference>
<accession>A0A6P8ZYS3</accession>
<evidence type="ECO:0000256" key="1">
    <source>
        <dbReference type="ARBA" id="ARBA00004496"/>
    </source>
</evidence>
<dbReference type="RefSeq" id="XP_034250567.1">
    <property type="nucleotide sequence ID" value="XM_034394676.1"/>
</dbReference>
<dbReference type="Pfam" id="PF19270">
    <property type="entry name" value="FBO_C"/>
    <property type="match status" value="1"/>
</dbReference>
<evidence type="ECO:0000256" key="7">
    <source>
        <dbReference type="PROSITE-ProRule" id="PRU00339"/>
    </source>
</evidence>
<dbReference type="KEGG" id="tpal:117650994"/>
<dbReference type="Proteomes" id="UP000515158">
    <property type="component" value="Unplaced"/>
</dbReference>
<dbReference type="InParanoid" id="A0A6P8ZYS3"/>
<dbReference type="InterPro" id="IPR036047">
    <property type="entry name" value="F-box-like_dom_sf"/>
</dbReference>
<dbReference type="SUPFAM" id="SSF81383">
    <property type="entry name" value="F-box domain"/>
    <property type="match status" value="1"/>
</dbReference>
<dbReference type="Gene3D" id="1.20.1280.50">
    <property type="match status" value="1"/>
</dbReference>
<evidence type="ECO:0000313" key="10">
    <source>
        <dbReference type="Proteomes" id="UP000515158"/>
    </source>
</evidence>
<dbReference type="InterPro" id="IPR019734">
    <property type="entry name" value="TPR_rpt"/>
</dbReference>
<evidence type="ECO:0000313" key="11">
    <source>
        <dbReference type="RefSeq" id="XP_034250567.1"/>
    </source>
</evidence>
<dbReference type="GO" id="GO:0019005">
    <property type="term" value="C:SCF ubiquitin ligase complex"/>
    <property type="evidence" value="ECO:0007669"/>
    <property type="project" value="TreeGrafter"/>
</dbReference>
<feature type="region of interest" description="Disordered" evidence="8">
    <location>
        <begin position="1"/>
        <end position="90"/>
    </location>
</feature>
<dbReference type="PANTHER" id="PTHR12874:SF29">
    <property type="entry name" value="F-BOX ONLY PROTEIN 9"/>
    <property type="match status" value="1"/>
</dbReference>
<dbReference type="FunFam" id="1.20.1280.50:FF:000012">
    <property type="entry name" value="F-box only protein 9"/>
    <property type="match status" value="1"/>
</dbReference>
<dbReference type="GO" id="GO:0031146">
    <property type="term" value="P:SCF-dependent proteasomal ubiquitin-dependent protein catabolic process"/>
    <property type="evidence" value="ECO:0007669"/>
    <property type="project" value="TreeGrafter"/>
</dbReference>
<evidence type="ECO:0000256" key="5">
    <source>
        <dbReference type="ARBA" id="ARBA00022786"/>
    </source>
</evidence>
<evidence type="ECO:0000256" key="3">
    <source>
        <dbReference type="ARBA" id="ARBA00019775"/>
    </source>
</evidence>
<keyword evidence="10" id="KW-1185">Reference proteome</keyword>
<gene>
    <name evidence="11" type="primary">LOC117650994</name>
</gene>
<organism evidence="11">
    <name type="scientific">Thrips palmi</name>
    <name type="common">Melon thrips</name>
    <dbReference type="NCBI Taxonomy" id="161013"/>
    <lineage>
        <taxon>Eukaryota</taxon>
        <taxon>Metazoa</taxon>
        <taxon>Ecdysozoa</taxon>
        <taxon>Arthropoda</taxon>
        <taxon>Hexapoda</taxon>
        <taxon>Insecta</taxon>
        <taxon>Pterygota</taxon>
        <taxon>Neoptera</taxon>
        <taxon>Paraneoptera</taxon>
        <taxon>Thysanoptera</taxon>
        <taxon>Terebrantia</taxon>
        <taxon>Thripoidea</taxon>
        <taxon>Thripidae</taxon>
        <taxon>Thrips</taxon>
    </lineage>
</organism>
<protein>
    <recommendedName>
        <fullName evidence="3">F-box only protein 9</fullName>
    </recommendedName>
</protein>
<dbReference type="InterPro" id="IPR045464">
    <property type="entry name" value="Hrt3/FBXO9_C"/>
</dbReference>
<name>A0A6P8ZYS3_THRPL</name>
<keyword evidence="6 7" id="KW-0802">TPR repeat</keyword>
<evidence type="ECO:0000256" key="8">
    <source>
        <dbReference type="SAM" id="MobiDB-lite"/>
    </source>
</evidence>
<feature type="compositionally biased region" description="Basic and acidic residues" evidence="8">
    <location>
        <begin position="76"/>
        <end position="85"/>
    </location>
</feature>
<dbReference type="AlphaFoldDB" id="A0A6P8ZYS3"/>
<evidence type="ECO:0000256" key="4">
    <source>
        <dbReference type="ARBA" id="ARBA00022490"/>
    </source>
</evidence>
<keyword evidence="5" id="KW-0833">Ubl conjugation pathway</keyword>
<feature type="repeat" description="TPR" evidence="7">
    <location>
        <begin position="95"/>
        <end position="128"/>
    </location>
</feature>
<feature type="domain" description="F-box protein Hrt3/FBXO9 C-terminal" evidence="9">
    <location>
        <begin position="262"/>
        <end position="363"/>
    </location>
</feature>
<keyword evidence="4" id="KW-0963">Cytoplasm</keyword>